<evidence type="ECO:0000256" key="2">
    <source>
        <dbReference type="ARBA" id="ARBA00022692"/>
    </source>
</evidence>
<dbReference type="AlphaFoldDB" id="A0A225AW33"/>
<evidence type="ECO:0000256" key="4">
    <source>
        <dbReference type="ARBA" id="ARBA00022840"/>
    </source>
</evidence>
<evidence type="ECO:0000256" key="3">
    <source>
        <dbReference type="ARBA" id="ARBA00022741"/>
    </source>
</evidence>
<dbReference type="PANTHER" id="PTHR24223:SF345">
    <property type="entry name" value="ABC MULTIDRUG TRANSPORTER (EUROFUNG)"/>
    <property type="match status" value="1"/>
</dbReference>
<dbReference type="PANTHER" id="PTHR24223">
    <property type="entry name" value="ATP-BINDING CASSETTE SUB-FAMILY C"/>
    <property type="match status" value="1"/>
</dbReference>
<dbReference type="SMART" id="SM00382">
    <property type="entry name" value="AAA"/>
    <property type="match status" value="2"/>
</dbReference>
<feature type="transmembrane region" description="Helical" evidence="7">
    <location>
        <begin position="238"/>
        <end position="255"/>
    </location>
</feature>
<keyword evidence="5 7" id="KW-1133">Transmembrane helix</keyword>
<keyword evidence="3" id="KW-0547">Nucleotide-binding</keyword>
<dbReference type="InterPro" id="IPR017871">
    <property type="entry name" value="ABC_transporter-like_CS"/>
</dbReference>
<keyword evidence="6 7" id="KW-0472">Membrane</keyword>
<feature type="transmembrane region" description="Helical" evidence="7">
    <location>
        <begin position="354"/>
        <end position="375"/>
    </location>
</feature>
<evidence type="ECO:0000313" key="9">
    <source>
        <dbReference type="EMBL" id="OKL58645.1"/>
    </source>
</evidence>
<keyword evidence="4" id="KW-0067">ATP-binding</keyword>
<dbReference type="STRING" id="1441469.A0A225AW33"/>
<dbReference type="GO" id="GO:0042626">
    <property type="term" value="F:ATPase-coupled transmembrane transporter activity"/>
    <property type="evidence" value="ECO:0007669"/>
    <property type="project" value="TreeGrafter"/>
</dbReference>
<dbReference type="RefSeq" id="XP_020118766.1">
    <property type="nucleotide sequence ID" value="XM_020268428.1"/>
</dbReference>
<dbReference type="InterPro" id="IPR050173">
    <property type="entry name" value="ABC_transporter_C-like"/>
</dbReference>
<dbReference type="EMBL" id="LFMY01000009">
    <property type="protein sequence ID" value="OKL58645.1"/>
    <property type="molecule type" value="Genomic_DNA"/>
</dbReference>
<reference evidence="9 10" key="1">
    <citation type="submission" date="2015-06" db="EMBL/GenBank/DDBJ databases">
        <title>Talaromyces atroroseus IBT 11181 draft genome.</title>
        <authorList>
            <person name="Rasmussen K.B."/>
            <person name="Rasmussen S."/>
            <person name="Petersen B."/>
            <person name="Sicheritz-Ponten T."/>
            <person name="Mortensen U.H."/>
            <person name="Thrane U."/>
        </authorList>
    </citation>
    <scope>NUCLEOTIDE SEQUENCE [LARGE SCALE GENOMIC DNA]</scope>
    <source>
        <strain evidence="9 10">IBT 11181</strain>
    </source>
</reference>
<dbReference type="Pfam" id="PF00005">
    <property type="entry name" value="ABC_tran"/>
    <property type="match status" value="2"/>
</dbReference>
<feature type="transmembrane region" description="Helical" evidence="7">
    <location>
        <begin position="70"/>
        <end position="91"/>
    </location>
</feature>
<dbReference type="Proteomes" id="UP000214365">
    <property type="component" value="Unassembled WGS sequence"/>
</dbReference>
<gene>
    <name evidence="9" type="ORF">UA08_06138</name>
</gene>
<feature type="transmembrane region" description="Helical" evidence="7">
    <location>
        <begin position="732"/>
        <end position="752"/>
    </location>
</feature>
<keyword evidence="10" id="KW-1185">Reference proteome</keyword>
<dbReference type="GO" id="GO:0016887">
    <property type="term" value="F:ATP hydrolysis activity"/>
    <property type="evidence" value="ECO:0007669"/>
    <property type="project" value="InterPro"/>
</dbReference>
<evidence type="ECO:0000313" key="10">
    <source>
        <dbReference type="Proteomes" id="UP000214365"/>
    </source>
</evidence>
<dbReference type="InterPro" id="IPR027417">
    <property type="entry name" value="P-loop_NTPase"/>
</dbReference>
<dbReference type="InterPro" id="IPR036640">
    <property type="entry name" value="ABC1_TM_sf"/>
</dbReference>
<feature type="transmembrane region" description="Helical" evidence="7">
    <location>
        <begin position="6"/>
        <end position="24"/>
    </location>
</feature>
<sequence length="1196" mass="131873">MYLLLQLVSTIGSGLFLLLLPFRLSKLYTETVKVIPDYRRYVKIAIALALLMIQSWMLATAPLPTYGVDIRFLSIITSFISYLFLCPLLFLEHTRSVKPSDLAVVYLIASLACDAAQLGKTNKLPPEQLAGVLSRAFFWWINSILAKGSHEILTADSLPPIDRKLSSELLRRRALRAWDRRHKPEKKMTLPKVLARGLLSPFLAPILPRLSLIVFRYAQPVLISITIRHMSTSSDGDFYSAYAIILMSLAVYVGLTKSDVYDDGRAVTLIGTDAESVGDSAEMFHETWAQAVEVVLGILMLAWEVGWVSPVPLVIIFFTDNRWSMLTKPLIHSLRSQELSRSKEVRWMAVAHNASANALGIFSPIVTFVLFVVLAHWRGIELDTETAFTTTALLGLVTHPANMIMTIIPQAVGSLAAFDRIEQYLLQPARCDQRSLLKNDENHPNKTSPAVCITGVTIHKNDSSTFPILRDINLSIPKGSIVVCSGPVGSGKTTLAKAIIGEVTTTAGTISVSSKRIAYCEQVPWLPSGTLKQAICGFSPKDQHWYEEVVRVCCLEDDLGMLPHGDHTIIGSRGLNLSGGQRQRVALARAVYARYEIVLLDDSLSALDSQTESRIVDNLLGPKGLFRKMGTTVFLISNSATYVSLADWTVILGDASIEYQGTWAELTGKPEDIIKWHVAETHRNIAEENRSVNWDTPNQRLTMDEAISDLSRATGDISLYGYYLQAVGWRNLCILLVCTSSYSFFSTFPQYWLQKWTEAPASQTMFYVGGYLILSLMAWTFTNGSMWSTYILIAPNSGAELHRRLLLTIMKFSQDMQLIDRRLPPALLSMSNLAVIATCLITLAVLQRGGTTAAQIGMALNIVLVTNGTLINLVRSWTSLEISLGAISRLKNLEADTPTEELPSESYIPVNTWPSSGVLEVENITVEYNSGAIALQDVNMTISAGQQVIVCGRTGSGKSTLFLAFLRLLNLNSGVIKIDGIDISTLPQSLIRQRCFITVPQDPFLLPQASLRFNLDPAGFLSDDNIVAALEKTRLWSHFNLSDSTTSSSTPQACEILDSPVISLPQMSTGQAQMFALAQAILKRQGLNGLSTTENAQFGHPNLMPIILLDEATSSLDPETEAVMYRIIHEEFTEKGHTIIAITHRLGGVIEGLRVGRDMIVSLAKGRVERITGVEVELFAHQEQPSSGSYFKAGIL</sequence>
<dbReference type="InterPro" id="IPR003439">
    <property type="entry name" value="ABC_transporter-like_ATP-bd"/>
</dbReference>
<dbReference type="GO" id="GO:0005524">
    <property type="term" value="F:ATP binding"/>
    <property type="evidence" value="ECO:0007669"/>
    <property type="project" value="UniProtKB-KW"/>
</dbReference>
<feature type="transmembrane region" description="Helical" evidence="7">
    <location>
        <begin position="764"/>
        <end position="782"/>
    </location>
</feature>
<proteinExistence type="predicted"/>
<feature type="domain" description="ABC transporter" evidence="8">
    <location>
        <begin position="453"/>
        <end position="679"/>
    </location>
</feature>
<dbReference type="OrthoDB" id="4139357at2759"/>
<feature type="transmembrane region" description="Helical" evidence="7">
    <location>
        <begin position="44"/>
        <end position="64"/>
    </location>
</feature>
<dbReference type="CDD" id="cd03250">
    <property type="entry name" value="ABCC_MRP_domain1"/>
    <property type="match status" value="1"/>
</dbReference>
<dbReference type="GO" id="GO:0016020">
    <property type="term" value="C:membrane"/>
    <property type="evidence" value="ECO:0007669"/>
    <property type="project" value="UniProtKB-SubCell"/>
</dbReference>
<dbReference type="Gene3D" id="1.20.1560.10">
    <property type="entry name" value="ABC transporter type 1, transmembrane domain"/>
    <property type="match status" value="1"/>
</dbReference>
<feature type="transmembrane region" description="Helical" evidence="7">
    <location>
        <begin position="826"/>
        <end position="846"/>
    </location>
</feature>
<name>A0A225AW33_TALAT</name>
<dbReference type="PROSITE" id="PS00211">
    <property type="entry name" value="ABC_TRANSPORTER_1"/>
    <property type="match status" value="1"/>
</dbReference>
<evidence type="ECO:0000256" key="1">
    <source>
        <dbReference type="ARBA" id="ARBA00004141"/>
    </source>
</evidence>
<evidence type="ECO:0000259" key="8">
    <source>
        <dbReference type="PROSITE" id="PS50893"/>
    </source>
</evidence>
<feature type="transmembrane region" description="Helical" evidence="7">
    <location>
        <begin position="294"/>
        <end position="318"/>
    </location>
</feature>
<protein>
    <recommendedName>
        <fullName evidence="8">ABC transporter domain-containing protein</fullName>
    </recommendedName>
</protein>
<evidence type="ECO:0000256" key="6">
    <source>
        <dbReference type="ARBA" id="ARBA00023136"/>
    </source>
</evidence>
<dbReference type="InterPro" id="IPR003593">
    <property type="entry name" value="AAA+_ATPase"/>
</dbReference>
<dbReference type="GeneID" id="31005894"/>
<organism evidence="9 10">
    <name type="scientific">Talaromyces atroroseus</name>
    <dbReference type="NCBI Taxonomy" id="1441469"/>
    <lineage>
        <taxon>Eukaryota</taxon>
        <taxon>Fungi</taxon>
        <taxon>Dikarya</taxon>
        <taxon>Ascomycota</taxon>
        <taxon>Pezizomycotina</taxon>
        <taxon>Eurotiomycetes</taxon>
        <taxon>Eurotiomycetidae</taxon>
        <taxon>Eurotiales</taxon>
        <taxon>Trichocomaceae</taxon>
        <taxon>Talaromyces</taxon>
        <taxon>Talaromyces sect. Trachyspermi</taxon>
    </lineage>
</organism>
<comment type="caution">
    <text evidence="9">The sequence shown here is derived from an EMBL/GenBank/DDBJ whole genome shotgun (WGS) entry which is preliminary data.</text>
</comment>
<evidence type="ECO:0000256" key="7">
    <source>
        <dbReference type="SAM" id="Phobius"/>
    </source>
</evidence>
<comment type="subcellular location">
    <subcellularLocation>
        <location evidence="1">Membrane</location>
        <topology evidence="1">Multi-pass membrane protein</topology>
    </subcellularLocation>
</comment>
<dbReference type="SUPFAM" id="SSF90123">
    <property type="entry name" value="ABC transporter transmembrane region"/>
    <property type="match status" value="2"/>
</dbReference>
<evidence type="ECO:0000256" key="5">
    <source>
        <dbReference type="ARBA" id="ARBA00022989"/>
    </source>
</evidence>
<keyword evidence="2 7" id="KW-0812">Transmembrane</keyword>
<dbReference type="Gene3D" id="3.40.50.300">
    <property type="entry name" value="P-loop containing nucleotide triphosphate hydrolases"/>
    <property type="match status" value="2"/>
</dbReference>
<dbReference type="SUPFAM" id="SSF52540">
    <property type="entry name" value="P-loop containing nucleoside triphosphate hydrolases"/>
    <property type="match status" value="2"/>
</dbReference>
<feature type="domain" description="ABC transporter" evidence="8">
    <location>
        <begin position="919"/>
        <end position="1190"/>
    </location>
</feature>
<dbReference type="PROSITE" id="PS50893">
    <property type="entry name" value="ABC_TRANSPORTER_2"/>
    <property type="match status" value="2"/>
</dbReference>
<accession>A0A225AW33</accession>